<dbReference type="HOGENOM" id="CLU_026429_0_1_14"/>
<name>W0GS18_9MOLU</name>
<feature type="transmembrane region" description="Helical" evidence="8">
    <location>
        <begin position="491"/>
        <end position="516"/>
    </location>
</feature>
<evidence type="ECO:0000256" key="6">
    <source>
        <dbReference type="ARBA" id="ARBA00023065"/>
    </source>
</evidence>
<dbReference type="GO" id="GO:0008324">
    <property type="term" value="F:monoatomic cation transmembrane transporter activity"/>
    <property type="evidence" value="ECO:0007669"/>
    <property type="project" value="InterPro"/>
</dbReference>
<feature type="transmembrane region" description="Helical" evidence="8">
    <location>
        <begin position="435"/>
        <end position="456"/>
    </location>
</feature>
<evidence type="ECO:0000313" key="9">
    <source>
        <dbReference type="EMBL" id="AHI58575.1"/>
    </source>
</evidence>
<organism evidence="9 10">
    <name type="scientific">Spiroplasma mirum ATCC 29335</name>
    <dbReference type="NCBI Taxonomy" id="838561"/>
    <lineage>
        <taxon>Bacteria</taxon>
        <taxon>Bacillati</taxon>
        <taxon>Mycoplasmatota</taxon>
        <taxon>Mollicutes</taxon>
        <taxon>Entomoplasmatales</taxon>
        <taxon>Spiroplasmataceae</taxon>
        <taxon>Spiroplasma</taxon>
    </lineage>
</organism>
<dbReference type="Proteomes" id="UP000019260">
    <property type="component" value="Chromosome"/>
</dbReference>
<keyword evidence="2" id="KW-0813">Transport</keyword>
<dbReference type="eggNOG" id="COG0168">
    <property type="taxonomic scope" value="Bacteria"/>
</dbReference>
<evidence type="ECO:0008006" key="11">
    <source>
        <dbReference type="Google" id="ProtNLM"/>
    </source>
</evidence>
<dbReference type="PANTHER" id="PTHR32024">
    <property type="entry name" value="TRK SYSTEM POTASSIUM UPTAKE PROTEIN TRKG-RELATED"/>
    <property type="match status" value="1"/>
</dbReference>
<protein>
    <recommendedName>
        <fullName evidence="11">Potassium uptake protein KtrB</fullName>
    </recommendedName>
</protein>
<dbReference type="KEGG" id="smir:SMM_1068"/>
<gene>
    <name evidence="9" type="ORF">P344_06360</name>
</gene>
<keyword evidence="6" id="KW-0406">Ion transport</keyword>
<evidence type="ECO:0000256" key="1">
    <source>
        <dbReference type="ARBA" id="ARBA00004651"/>
    </source>
</evidence>
<feature type="transmembrane region" description="Helical" evidence="8">
    <location>
        <begin position="254"/>
        <end position="277"/>
    </location>
</feature>
<keyword evidence="4 8" id="KW-0812">Transmembrane</keyword>
<dbReference type="RefSeq" id="WP_025317803.1">
    <property type="nucleotide sequence ID" value="NZ_CP002082.1"/>
</dbReference>
<dbReference type="AlphaFoldDB" id="W0GS18"/>
<feature type="transmembrane region" description="Helical" evidence="8">
    <location>
        <begin position="120"/>
        <end position="148"/>
    </location>
</feature>
<dbReference type="PATRIC" id="fig|838561.3.peg.1219"/>
<feature type="transmembrane region" description="Helical" evidence="8">
    <location>
        <begin position="298"/>
        <end position="317"/>
    </location>
</feature>
<evidence type="ECO:0000313" key="10">
    <source>
        <dbReference type="Proteomes" id="UP000019260"/>
    </source>
</evidence>
<keyword evidence="3" id="KW-1003">Cell membrane</keyword>
<dbReference type="InterPro" id="IPR003445">
    <property type="entry name" value="Cat_transpt"/>
</dbReference>
<feature type="transmembrane region" description="Helical" evidence="8">
    <location>
        <begin position="180"/>
        <end position="200"/>
    </location>
</feature>
<evidence type="ECO:0000256" key="5">
    <source>
        <dbReference type="ARBA" id="ARBA00022989"/>
    </source>
</evidence>
<comment type="subcellular location">
    <subcellularLocation>
        <location evidence="1">Cell membrane</location>
        <topology evidence="1">Multi-pass membrane protein</topology>
    </subcellularLocation>
</comment>
<feature type="transmembrane region" description="Helical" evidence="8">
    <location>
        <begin position="462"/>
        <end position="484"/>
    </location>
</feature>
<dbReference type="OrthoDB" id="9810952at2"/>
<feature type="transmembrane region" description="Helical" evidence="8">
    <location>
        <begin position="394"/>
        <end position="414"/>
    </location>
</feature>
<feature type="transmembrane region" description="Helical" evidence="8">
    <location>
        <begin position="91"/>
        <end position="114"/>
    </location>
</feature>
<dbReference type="STRING" id="838561.P344_06360"/>
<dbReference type="PANTHER" id="PTHR32024:SF1">
    <property type="entry name" value="KTR SYSTEM POTASSIUM UPTAKE PROTEIN B"/>
    <property type="match status" value="1"/>
</dbReference>
<dbReference type="Pfam" id="PF02386">
    <property type="entry name" value="TrkH"/>
    <property type="match status" value="1"/>
</dbReference>
<dbReference type="EMBL" id="CP006720">
    <property type="protein sequence ID" value="AHI58575.1"/>
    <property type="molecule type" value="Genomic_DNA"/>
</dbReference>
<accession>W0GS18</accession>
<dbReference type="KEGG" id="smia:P344_06360"/>
<keyword evidence="10" id="KW-1185">Reference proteome</keyword>
<keyword evidence="5 8" id="KW-1133">Transmembrane helix</keyword>
<feature type="transmembrane region" description="Helical" evidence="8">
    <location>
        <begin position="49"/>
        <end position="70"/>
    </location>
</feature>
<evidence type="ECO:0000256" key="7">
    <source>
        <dbReference type="ARBA" id="ARBA00023136"/>
    </source>
</evidence>
<dbReference type="GO" id="GO:0030001">
    <property type="term" value="P:metal ion transport"/>
    <property type="evidence" value="ECO:0007669"/>
    <property type="project" value="UniProtKB-ARBA"/>
</dbReference>
<evidence type="ECO:0000256" key="8">
    <source>
        <dbReference type="SAM" id="Phobius"/>
    </source>
</evidence>
<evidence type="ECO:0000256" key="3">
    <source>
        <dbReference type="ARBA" id="ARBA00022475"/>
    </source>
</evidence>
<evidence type="ECO:0000256" key="4">
    <source>
        <dbReference type="ARBA" id="ARBA00022692"/>
    </source>
</evidence>
<sequence length="534" mass="59682">MRVYQPFFKNIFKKRKELLNQRNEDDIAAPIKKRRIHFIPFSKVAGKLFLIYVLVVLISGFLLCIPGVVYNGARDITNGSGTPLGQYDFRWNFLIGLFTASSAFSDTGLTIPVTAADYTFFGQLIIIILIQFGGFGVLTFKIMILVLLGRKISIKDRMLVQGERGNNSFGHTLDLIKSSFYFLIIVEVIAVILLFFNFYFSPGSTTGKFMIDNVTYHRFWASLWSGVFHSISAINNAGFDIVGNSSLMPYNTNYFLQFIFMIEFVMGGIGFPTFYDIKRKIAAWKRKEKVKFSLFTKINFISYSLVSIVGVFLVWLVEYVNLNMTTMDAFGNTVYIETILRDAPTKWNGFMNILFNTMSTRNAGFSTIDCTKLLPGSRAIMSIMMFIGSAPSSTAGGIRTTTFAIVLITIWSIMRNNNSVNAFKRKIPNETVKRALVVTIISVMLVGGTVLGISIENPTLDYLNILFVVCSAFGTTGLNAFNFLQTYGLGAFSLLLLIANMFIGQLGISSTLLVSIKGTGDKEYSYVEEDVTIG</sequence>
<proteinExistence type="predicted"/>
<dbReference type="GO" id="GO:0005886">
    <property type="term" value="C:plasma membrane"/>
    <property type="evidence" value="ECO:0007669"/>
    <property type="project" value="UniProtKB-SubCell"/>
</dbReference>
<evidence type="ECO:0000256" key="2">
    <source>
        <dbReference type="ARBA" id="ARBA00022448"/>
    </source>
</evidence>
<reference evidence="9 10" key="1">
    <citation type="submission" date="2013-09" db="EMBL/GenBank/DDBJ databases">
        <title>Complete genome sequence of Spiroplasma mirum suckling mouse cataract agent.</title>
        <authorList>
            <person name="Landry C.A."/>
            <person name="Bastian F.O."/>
            <person name="Thune R.L."/>
        </authorList>
    </citation>
    <scope>NUCLEOTIDE SEQUENCE [LARGE SCALE GENOMIC DNA]</scope>
    <source>
        <strain evidence="9 10">SMCA</strain>
    </source>
</reference>
<keyword evidence="7 8" id="KW-0472">Membrane</keyword>